<feature type="domain" description="HAMP" evidence="7">
    <location>
        <begin position="76"/>
        <end position="129"/>
    </location>
</feature>
<dbReference type="Pfam" id="PF00672">
    <property type="entry name" value="HAMP"/>
    <property type="match status" value="1"/>
</dbReference>
<dbReference type="CDD" id="cd06225">
    <property type="entry name" value="HAMP"/>
    <property type="match status" value="1"/>
</dbReference>
<dbReference type="SMART" id="SM00304">
    <property type="entry name" value="HAMP"/>
    <property type="match status" value="1"/>
</dbReference>
<dbReference type="STRING" id="223786.SAMN05216234_12519"/>
<feature type="transmembrane region" description="Helical" evidence="5">
    <location>
        <begin position="53"/>
        <end position="74"/>
    </location>
</feature>
<dbReference type="GO" id="GO:0007165">
    <property type="term" value="P:signal transduction"/>
    <property type="evidence" value="ECO:0007669"/>
    <property type="project" value="UniProtKB-KW"/>
</dbReference>
<evidence type="ECO:0000256" key="2">
    <source>
        <dbReference type="ARBA" id="ARBA00029447"/>
    </source>
</evidence>
<comment type="similarity">
    <text evidence="2">Belongs to the methyl-accepting chemotaxis (MCP) protein family.</text>
</comment>
<keyword evidence="4" id="KW-0175">Coiled coil</keyword>
<dbReference type="SUPFAM" id="SSF58104">
    <property type="entry name" value="Methyl-accepting chemotaxis protein (MCP) signaling domain"/>
    <property type="match status" value="1"/>
</dbReference>
<dbReference type="AlphaFoldDB" id="A0A1I5R848"/>
<keyword evidence="9" id="KW-1185">Reference proteome</keyword>
<keyword evidence="5" id="KW-0472">Membrane</keyword>
<evidence type="ECO:0000256" key="1">
    <source>
        <dbReference type="ARBA" id="ARBA00023224"/>
    </source>
</evidence>
<proteinExistence type="inferred from homology"/>
<protein>
    <submittedName>
        <fullName evidence="8">Methyl-accepting chemotaxis protein</fullName>
    </submittedName>
</protein>
<dbReference type="PROSITE" id="PS50111">
    <property type="entry name" value="CHEMOTAXIS_TRANSDUC_2"/>
    <property type="match status" value="1"/>
</dbReference>
<reference evidence="8 9" key="1">
    <citation type="submission" date="2016-10" db="EMBL/GenBank/DDBJ databases">
        <authorList>
            <person name="de Groot N.N."/>
        </authorList>
    </citation>
    <scope>NUCLEOTIDE SEQUENCE [LARGE SCALE GENOMIC DNA]</scope>
    <source>
        <strain evidence="8 9">EP1-55-1</strain>
    </source>
</reference>
<feature type="domain" description="Methyl-accepting transducer" evidence="6">
    <location>
        <begin position="134"/>
        <end position="391"/>
    </location>
</feature>
<dbReference type="SMART" id="SM00283">
    <property type="entry name" value="MA"/>
    <property type="match status" value="1"/>
</dbReference>
<dbReference type="PANTHER" id="PTHR32089">
    <property type="entry name" value="METHYL-ACCEPTING CHEMOTAXIS PROTEIN MCPB"/>
    <property type="match status" value="1"/>
</dbReference>
<accession>A0A1I5R848</accession>
<organism evidence="8 9">
    <name type="scientific">Hydrogenimonas thermophila</name>
    <dbReference type="NCBI Taxonomy" id="223786"/>
    <lineage>
        <taxon>Bacteria</taxon>
        <taxon>Pseudomonadati</taxon>
        <taxon>Campylobacterota</taxon>
        <taxon>Epsilonproteobacteria</taxon>
        <taxon>Campylobacterales</taxon>
        <taxon>Hydrogenimonadaceae</taxon>
        <taxon>Hydrogenimonas</taxon>
    </lineage>
</organism>
<dbReference type="InterPro" id="IPR003660">
    <property type="entry name" value="HAMP_dom"/>
</dbReference>
<sequence length="407" mass="44592">MSAKSSNELKIDGQTFFLTVTEKLKSLKKLENLLSKEIIESTTEIVKASKINLLFNGVLDVLILLLALVVGYMVNKNITSNIKILEDYMKNISETNDLTQRCQLVSKDEIGNVAEALNGLIESFEKLVSEVKLSSVENTSIAQELSTTATGVGASVEDSVKIVNDTTKLSEDVKERIEVAMEEAEASKKDVLKAKEDLEIAKSEIIRLTSEVQRTSMLETELSDKMQTLSSEADQVKNILDVISDIADQTNLLALNAAIEAARAGEHGRGFAVVADEVRMLAERTQKSLSEINATINVIVQSITDVSSQMYTNSQDTQKLSELSSSVEVKIEETVEAIDIAANASQSTVKTFEDTKKDIENMASKIGQINDISSKNARSVEEIAAAAEHLNSMTSKLHIQLETFRTH</sequence>
<dbReference type="PANTHER" id="PTHR32089:SF114">
    <property type="entry name" value="METHYL-ACCEPTING CHEMOTAXIS PROTEIN MCPB"/>
    <property type="match status" value="1"/>
</dbReference>
<evidence type="ECO:0000256" key="4">
    <source>
        <dbReference type="SAM" id="Coils"/>
    </source>
</evidence>
<dbReference type="Gene3D" id="1.10.287.950">
    <property type="entry name" value="Methyl-accepting chemotaxis protein"/>
    <property type="match status" value="1"/>
</dbReference>
<dbReference type="PROSITE" id="PS50885">
    <property type="entry name" value="HAMP"/>
    <property type="match status" value="1"/>
</dbReference>
<keyword evidence="5" id="KW-0812">Transmembrane</keyword>
<evidence type="ECO:0000313" key="9">
    <source>
        <dbReference type="Proteomes" id="UP000199227"/>
    </source>
</evidence>
<feature type="coiled-coil region" evidence="4">
    <location>
        <begin position="170"/>
        <end position="211"/>
    </location>
</feature>
<dbReference type="GO" id="GO:0016020">
    <property type="term" value="C:membrane"/>
    <property type="evidence" value="ECO:0007669"/>
    <property type="project" value="InterPro"/>
</dbReference>
<dbReference type="EMBL" id="FOXB01000025">
    <property type="protein sequence ID" value="SFP54570.1"/>
    <property type="molecule type" value="Genomic_DNA"/>
</dbReference>
<evidence type="ECO:0000256" key="3">
    <source>
        <dbReference type="PROSITE-ProRule" id="PRU00284"/>
    </source>
</evidence>
<keyword evidence="1 3" id="KW-0807">Transducer</keyword>
<dbReference type="Proteomes" id="UP000199227">
    <property type="component" value="Unassembled WGS sequence"/>
</dbReference>
<dbReference type="Pfam" id="PF00015">
    <property type="entry name" value="MCPsignal"/>
    <property type="match status" value="1"/>
</dbReference>
<keyword evidence="5" id="KW-1133">Transmembrane helix</keyword>
<name>A0A1I5R848_9BACT</name>
<evidence type="ECO:0000313" key="8">
    <source>
        <dbReference type="EMBL" id="SFP54570.1"/>
    </source>
</evidence>
<evidence type="ECO:0000256" key="5">
    <source>
        <dbReference type="SAM" id="Phobius"/>
    </source>
</evidence>
<evidence type="ECO:0000259" key="7">
    <source>
        <dbReference type="PROSITE" id="PS50885"/>
    </source>
</evidence>
<gene>
    <name evidence="8" type="ORF">SAMN05216234_12519</name>
</gene>
<dbReference type="InterPro" id="IPR004089">
    <property type="entry name" value="MCPsignal_dom"/>
</dbReference>
<dbReference type="OrthoDB" id="2489132at2"/>
<evidence type="ECO:0000259" key="6">
    <source>
        <dbReference type="PROSITE" id="PS50111"/>
    </source>
</evidence>